<name>A0A1H3E2L0_9EURY</name>
<evidence type="ECO:0000313" key="1">
    <source>
        <dbReference type="EMBL" id="SDX72860.1"/>
    </source>
</evidence>
<keyword evidence="2" id="KW-1185">Reference proteome</keyword>
<dbReference type="RefSeq" id="WP_092730349.1">
    <property type="nucleotide sequence ID" value="NZ_FNPC01000001.1"/>
</dbReference>
<dbReference type="InterPro" id="IPR055550">
    <property type="entry name" value="DUF7126"/>
</dbReference>
<organism evidence="1 2">
    <name type="scientific">Halopenitus persicus</name>
    <dbReference type="NCBI Taxonomy" id="1048396"/>
    <lineage>
        <taxon>Archaea</taxon>
        <taxon>Methanobacteriati</taxon>
        <taxon>Methanobacteriota</taxon>
        <taxon>Stenosarchaea group</taxon>
        <taxon>Halobacteria</taxon>
        <taxon>Halobacteriales</taxon>
        <taxon>Haloferacaceae</taxon>
        <taxon>Halopenitus</taxon>
    </lineage>
</organism>
<dbReference type="Proteomes" id="UP000199079">
    <property type="component" value="Unassembled WGS sequence"/>
</dbReference>
<protein>
    <recommendedName>
        <fullName evidence="3">CTP synthetase</fullName>
    </recommendedName>
</protein>
<dbReference type="OrthoDB" id="302988at2157"/>
<accession>A0A1H3E2L0</accession>
<dbReference type="EMBL" id="FNPC01000001">
    <property type="protein sequence ID" value="SDX72860.1"/>
    <property type="molecule type" value="Genomic_DNA"/>
</dbReference>
<dbReference type="Pfam" id="PF23443">
    <property type="entry name" value="DUF7126"/>
    <property type="match status" value="1"/>
</dbReference>
<dbReference type="AlphaFoldDB" id="A0A1H3E2L0"/>
<evidence type="ECO:0008006" key="3">
    <source>
        <dbReference type="Google" id="ProtNLM"/>
    </source>
</evidence>
<reference evidence="2" key="1">
    <citation type="submission" date="2016-10" db="EMBL/GenBank/DDBJ databases">
        <authorList>
            <person name="Varghese N."/>
            <person name="Submissions S."/>
        </authorList>
    </citation>
    <scope>NUCLEOTIDE SEQUENCE [LARGE SCALE GENOMIC DNA]</scope>
    <source>
        <strain evidence="2">DC30,IBRC 10041,KCTC 4046</strain>
    </source>
</reference>
<evidence type="ECO:0000313" key="2">
    <source>
        <dbReference type="Proteomes" id="UP000199079"/>
    </source>
</evidence>
<sequence>MAADTIRAVVAGPDDHDLAGALEAAGATVTRIDGVVSAAALREAGIDAADLLVITDVEEATGIPIAKEENPDVRTVAYADRSLPEFVAGVADLAVDPALLDAETVAAELVDAELAA</sequence>
<proteinExistence type="predicted"/>
<gene>
    <name evidence="1" type="ORF">SAMN05216564_101258</name>
</gene>